<feature type="compositionally biased region" description="Polar residues" evidence="1">
    <location>
        <begin position="806"/>
        <end position="825"/>
    </location>
</feature>
<feature type="region of interest" description="Disordered" evidence="1">
    <location>
        <begin position="154"/>
        <end position="193"/>
    </location>
</feature>
<accession>T1IP36</accession>
<name>T1IP36_STRMM</name>
<feature type="compositionally biased region" description="Polar residues" evidence="1">
    <location>
        <begin position="1015"/>
        <end position="1032"/>
    </location>
</feature>
<feature type="region of interest" description="Disordered" evidence="1">
    <location>
        <begin position="1141"/>
        <end position="1163"/>
    </location>
</feature>
<feature type="compositionally biased region" description="Basic and acidic residues" evidence="1">
    <location>
        <begin position="710"/>
        <end position="721"/>
    </location>
</feature>
<protein>
    <submittedName>
        <fullName evidence="3">Uncharacterized protein</fullName>
    </submittedName>
</protein>
<dbReference type="STRING" id="126957.T1IP36"/>
<sequence length="1542" mass="170494">MLKIYMVALVLASTCETGSSTFIAAALKTLFNPPNLQQSAPPALPPYPTYKAFVDPNPPKPPIRPNYVPKPFPDYKVSFASPGMGIGTNGIQLTYANNYMNPSALLQYSSANNYMNPSALQFSSANNYMNPSALQFSSANNYMNPSALQYGSGISPPSPSLEYSSGVNPPSPSLQYSSAANPPSPSLQYSSTVNSPSPIQYSSALNYPSLQYSSGLSNAPAIPDQVYYSNKPSSDYSQINSQTLTSQFDIAVPAGSTIDFHIPAQFQSTVLNQDSKNKNIPIPIGEPFGQAHVSSGIEVGLNDDSKTKPGQVDQEAIQQLPQPSKLESSSGTALKISTDEKDKNTLNIDIHPDQLGKAINQQESSSFSMDALTKDFRLVLVTNQNDSAQDNTEAQSPRSIFKANQAGENRGLSAYVNTGPAQGVNLGPFYTPQPLVPNDPVVKLPSPTPIPDPIKVETVPEVTEATKIVNEAVDDAPVEPERTPIADDAPLSAPAPVRTPIAADAPLSAPSSGGFGNFFPGGFNNLPGLLSSAMGNARNPVDQSQGFSPQGQGFGPQNQGFAPQSQEFVPQNQGFAPNIADSSVGFDTPNSFQGAYYSPQQFQPYGPMFYQPGYSYGDGGSSMYAPTVMQADDYGPPEELETMTVLLDPSNEMNLAPNHYGSSSGGHSYEHRPNYNKYMGSHAEGNQNENTNYRNPGVSQPDDSNYRNTGIREPDNSDYKNTDGNQPDDSNYRNTGIREPDNSNYQNTGIREPDNSNYQNTGIREPDNSNYQNTGIREQDNSNYQNTGIREPDNSNYRNTPERQPDNSNYQNTGIREPDNSNYRNTPERQPDNSNYRNTPERQPDTSNYQNSGVRYPDNSDLRNTEVLQLENLNYRDSEKDNANFHNGFVRPTHGDVSQQDNLNSYVNHQENFLPVNPNINNLFPPRPYYNGPKSTENANYYHNQGGIQQPDRPVIYVDQQESFVPANDNRQTVSTYIEDIEKIPNYFQPPVVDQVSKGYDSGPSYSAIPKGGFNSVNQDQSDYHHSNAQNSDKFDNIGSQMEEFDVLRVEPNFHSSTVLPPNLEIIETASSQPRYSVEPEPYSPDEYDQAYRSHQYENEASHKNSENTDFLIRAPVVSDTNPDYEYKPVLLVGPFYQPTEPNKQSPIDHQSENVEQNVVSDIGRRVYPTDDEEEKTSQDVDDSVDSQYQSTYIQMESASAYPVYDNAITPHTILRSNDGPVPRTEYKPIALIGPFGGYNNNLRGKSLDDEQLVGDYDTIQASSIAPFPKRTPVIRKKPMTDNGLSMTRVHTQFSTSDFQEKWRNDLPYFEHTSPSEVIGNSEHSTPYEEDKNPEHVHFETAQQPTDAEYNPILMAGPFLEPPIAEDTPVEPVQEEYVPVLVAGPLTNKEDAQNLVGDAVTEHPTSENDEEDDLMLPPNRDAEEEYKPLLIAGPFQPKGDDGSTDVTQLIPTTTEVPPVPPKAYERWRTPSPRRKFTINSKRKMNEFYPTTYHPVTAEDDSFSNDVVTDVSIQASSSSNVEHLNDEGIYGMKIHPKLVVKTV</sequence>
<evidence type="ECO:0000313" key="4">
    <source>
        <dbReference type="Proteomes" id="UP000014500"/>
    </source>
</evidence>
<feature type="compositionally biased region" description="Polar residues" evidence="1">
    <location>
        <begin position="742"/>
        <end position="799"/>
    </location>
</feature>
<reference evidence="3" key="2">
    <citation type="submission" date="2015-02" db="UniProtKB">
        <authorList>
            <consortium name="EnsemblMetazoa"/>
        </authorList>
    </citation>
    <scope>IDENTIFICATION</scope>
</reference>
<feature type="compositionally biased region" description="Polar residues" evidence="1">
    <location>
        <begin position="316"/>
        <end position="332"/>
    </location>
</feature>
<keyword evidence="4" id="KW-1185">Reference proteome</keyword>
<dbReference type="EnsemblMetazoa" id="SMAR002778-RA">
    <property type="protein sequence ID" value="SMAR002778-PA"/>
    <property type="gene ID" value="SMAR002778"/>
</dbReference>
<dbReference type="EMBL" id="JH431243">
    <property type="status" value="NOT_ANNOTATED_CDS"/>
    <property type="molecule type" value="Genomic_DNA"/>
</dbReference>
<dbReference type="OMA" id="PDNSNYR"/>
<evidence type="ECO:0000256" key="2">
    <source>
        <dbReference type="SAM" id="SignalP"/>
    </source>
</evidence>
<feature type="signal peptide" evidence="2">
    <location>
        <begin position="1"/>
        <end position="20"/>
    </location>
</feature>
<organism evidence="3 4">
    <name type="scientific">Strigamia maritima</name>
    <name type="common">European centipede</name>
    <name type="synonym">Geophilus maritimus</name>
    <dbReference type="NCBI Taxonomy" id="126957"/>
    <lineage>
        <taxon>Eukaryota</taxon>
        <taxon>Metazoa</taxon>
        <taxon>Ecdysozoa</taxon>
        <taxon>Arthropoda</taxon>
        <taxon>Myriapoda</taxon>
        <taxon>Chilopoda</taxon>
        <taxon>Pleurostigmophora</taxon>
        <taxon>Geophilomorpha</taxon>
        <taxon>Linotaeniidae</taxon>
        <taxon>Strigamia</taxon>
    </lineage>
</organism>
<keyword evidence="2" id="KW-0732">Signal</keyword>
<feature type="compositionally biased region" description="Polar residues" evidence="1">
    <location>
        <begin position="1141"/>
        <end position="1160"/>
    </location>
</feature>
<dbReference type="Proteomes" id="UP000014500">
    <property type="component" value="Unassembled WGS sequence"/>
</dbReference>
<dbReference type="eggNOG" id="KOG3544">
    <property type="taxonomic scope" value="Eukaryota"/>
</dbReference>
<feature type="region of interest" description="Disordered" evidence="1">
    <location>
        <begin position="299"/>
        <end position="332"/>
    </location>
</feature>
<feature type="region of interest" description="Disordered" evidence="1">
    <location>
        <begin position="1003"/>
        <end position="1034"/>
    </location>
</feature>
<feature type="compositionally biased region" description="Polar residues" evidence="1">
    <location>
        <begin position="722"/>
        <end position="734"/>
    </location>
</feature>
<reference evidence="4" key="1">
    <citation type="submission" date="2011-05" db="EMBL/GenBank/DDBJ databases">
        <authorList>
            <person name="Richards S.R."/>
            <person name="Qu J."/>
            <person name="Jiang H."/>
            <person name="Jhangiani S.N."/>
            <person name="Agravi P."/>
            <person name="Goodspeed R."/>
            <person name="Gross S."/>
            <person name="Mandapat C."/>
            <person name="Jackson L."/>
            <person name="Mathew T."/>
            <person name="Pu L."/>
            <person name="Thornton R."/>
            <person name="Saada N."/>
            <person name="Wilczek-Boney K.B."/>
            <person name="Lee S."/>
            <person name="Kovar C."/>
            <person name="Wu Y."/>
            <person name="Scherer S.E."/>
            <person name="Worley K.C."/>
            <person name="Muzny D.M."/>
            <person name="Gibbs R."/>
        </authorList>
    </citation>
    <scope>NUCLEOTIDE SEQUENCE</scope>
    <source>
        <strain evidence="4">Brora</strain>
    </source>
</reference>
<feature type="compositionally biased region" description="Polar residues" evidence="1">
    <location>
        <begin position="684"/>
        <end position="708"/>
    </location>
</feature>
<feature type="chain" id="PRO_5004589926" evidence="2">
    <location>
        <begin position="21"/>
        <end position="1542"/>
    </location>
</feature>
<evidence type="ECO:0000313" key="3">
    <source>
        <dbReference type="EnsemblMetazoa" id="SMAR002778-PA"/>
    </source>
</evidence>
<proteinExistence type="predicted"/>
<dbReference type="HOGENOM" id="CLU_246772_0_0_1"/>
<feature type="region of interest" description="Disordered" evidence="1">
    <location>
        <begin position="544"/>
        <end position="564"/>
    </location>
</feature>
<feature type="compositionally biased region" description="Polar residues" evidence="1">
    <location>
        <begin position="161"/>
        <end position="193"/>
    </location>
</feature>
<feature type="region of interest" description="Disordered" evidence="1">
    <location>
        <begin position="654"/>
        <end position="861"/>
    </location>
</feature>
<evidence type="ECO:0000256" key="1">
    <source>
        <dbReference type="SAM" id="MobiDB-lite"/>
    </source>
</evidence>